<evidence type="ECO:0000313" key="4">
    <source>
        <dbReference type="Proteomes" id="UP000298138"/>
    </source>
</evidence>
<dbReference type="Proteomes" id="UP000298138">
    <property type="component" value="Unassembled WGS sequence"/>
</dbReference>
<reference evidence="3 4" key="1">
    <citation type="submission" date="2019-04" db="EMBL/GenBank/DDBJ databases">
        <title>Comparative genomics and transcriptomics to analyze fruiting body development in filamentous ascomycetes.</title>
        <authorList>
            <consortium name="DOE Joint Genome Institute"/>
            <person name="Lutkenhaus R."/>
            <person name="Traeger S."/>
            <person name="Breuer J."/>
            <person name="Kuo A."/>
            <person name="Lipzen A."/>
            <person name="Pangilinan J."/>
            <person name="Dilworth D."/>
            <person name="Sandor L."/>
            <person name="Poggeler S."/>
            <person name="Barry K."/>
            <person name="Grigoriev I.V."/>
            <person name="Nowrousian M."/>
        </authorList>
    </citation>
    <scope>NUCLEOTIDE SEQUENCE [LARGE SCALE GENOMIC DNA]</scope>
    <source>
        <strain evidence="3 4">CBS 389.68</strain>
    </source>
</reference>
<keyword evidence="4" id="KW-1185">Reference proteome</keyword>
<accession>A0A4S2N3C5</accession>
<evidence type="ECO:0000313" key="3">
    <source>
        <dbReference type="EMBL" id="TGZ83546.1"/>
    </source>
</evidence>
<feature type="coiled-coil region" evidence="1">
    <location>
        <begin position="234"/>
        <end position="286"/>
    </location>
</feature>
<dbReference type="EMBL" id="ML220113">
    <property type="protein sequence ID" value="TGZ83546.1"/>
    <property type="molecule type" value="Genomic_DNA"/>
</dbReference>
<protein>
    <submittedName>
        <fullName evidence="3">Uncharacterized protein</fullName>
    </submittedName>
</protein>
<organism evidence="3 4">
    <name type="scientific">Ascodesmis nigricans</name>
    <dbReference type="NCBI Taxonomy" id="341454"/>
    <lineage>
        <taxon>Eukaryota</taxon>
        <taxon>Fungi</taxon>
        <taxon>Dikarya</taxon>
        <taxon>Ascomycota</taxon>
        <taxon>Pezizomycotina</taxon>
        <taxon>Pezizomycetes</taxon>
        <taxon>Pezizales</taxon>
        <taxon>Ascodesmidaceae</taxon>
        <taxon>Ascodesmis</taxon>
    </lineage>
</organism>
<name>A0A4S2N3C5_9PEZI</name>
<dbReference type="AlphaFoldDB" id="A0A4S2N3C5"/>
<evidence type="ECO:0000256" key="1">
    <source>
        <dbReference type="SAM" id="Coils"/>
    </source>
</evidence>
<dbReference type="OrthoDB" id="5428464at2759"/>
<feature type="region of interest" description="Disordered" evidence="2">
    <location>
        <begin position="127"/>
        <end position="150"/>
    </location>
</feature>
<sequence length="573" mass="64558">MRRFGRLLGVNAEKIRKVAHVFRDSPPICYPTDIKLYGDSVGKFRTSKAEFATVGESSEHSRPSSHAIIYTPAVETMNRDWDSLSDIIIDIEEERVSNEQPRGYSSLLSDDKSSKLSEFCKLFGLKSRQKQARNQRPGLSTSTGTQRFPHPYSRVSGSFQATQNTQLSYLNNQADDVHHFNGSASLTTPHPGSYPAPENLIDLSETGQPGHSHQRPGPKKNAWMALDTDRRQAVNRYKQALEKEVEKNKTLENQLLDDHGTIELERQRHAEELAACEAQAQRFQDLYVRSSHCSGSGLEPISDQTFADKLRQLDDDLGQLCRQIFRGIGPVFGLDEENSIDLVEPDGMPLANSRVLNLIRLKDMSAARFLEMTVWEKLEHGFGDQHFLGIDREVFSIGPEVLGIVEHLVSCGDSTENKGRTEFYRSFIHSMIFQNPDVQRGISQQANAMTEHLKALMRTMGGRRHPQVVDKLESLEICEKLRDVVHRFAILITEMRCQKPTYGFDHSITPGDMYDPLAMKDITNTVDPGEDMVVSAIISRGIVRKASRVSFDVLTYLRSTKVVLVPRNDGVSL</sequence>
<gene>
    <name evidence="3" type="ORF">EX30DRAFT_368891</name>
</gene>
<keyword evidence="1" id="KW-0175">Coiled coil</keyword>
<feature type="compositionally biased region" description="Polar residues" evidence="2">
    <location>
        <begin position="134"/>
        <end position="146"/>
    </location>
</feature>
<proteinExistence type="predicted"/>
<evidence type="ECO:0000256" key="2">
    <source>
        <dbReference type="SAM" id="MobiDB-lite"/>
    </source>
</evidence>
<dbReference type="InParanoid" id="A0A4S2N3C5"/>
<feature type="region of interest" description="Disordered" evidence="2">
    <location>
        <begin position="180"/>
        <end position="221"/>
    </location>
</feature>